<evidence type="ECO:0000313" key="4">
    <source>
        <dbReference type="Proteomes" id="UP000028999"/>
    </source>
</evidence>
<dbReference type="Gramene" id="CDY50052">
    <property type="protein sequence ID" value="CDY50052"/>
    <property type="gene ID" value="GSBRNA2T00095812001"/>
</dbReference>
<gene>
    <name evidence="3" type="primary">BnaC03g44840D</name>
    <name evidence="2" type="ORF">DARMORV10_C03P55090.1</name>
    <name evidence="3" type="ORF">GSBRNA2T00095812001</name>
</gene>
<dbReference type="Proteomes" id="UP001295469">
    <property type="component" value="Chromosome C03"/>
</dbReference>
<evidence type="ECO:0000256" key="1">
    <source>
        <dbReference type="SAM" id="Phobius"/>
    </source>
</evidence>
<organism evidence="3 4">
    <name type="scientific">Brassica napus</name>
    <name type="common">Rape</name>
    <dbReference type="NCBI Taxonomy" id="3708"/>
    <lineage>
        <taxon>Eukaryota</taxon>
        <taxon>Viridiplantae</taxon>
        <taxon>Streptophyta</taxon>
        <taxon>Embryophyta</taxon>
        <taxon>Tracheophyta</taxon>
        <taxon>Spermatophyta</taxon>
        <taxon>Magnoliopsida</taxon>
        <taxon>eudicotyledons</taxon>
        <taxon>Gunneridae</taxon>
        <taxon>Pentapetalae</taxon>
        <taxon>rosids</taxon>
        <taxon>malvids</taxon>
        <taxon>Brassicales</taxon>
        <taxon>Brassicaceae</taxon>
        <taxon>Brassiceae</taxon>
        <taxon>Brassica</taxon>
    </lineage>
</organism>
<keyword evidence="1" id="KW-1133">Transmembrane helix</keyword>
<name>A0A078IJH7_BRANA</name>
<evidence type="ECO:0000313" key="2">
    <source>
        <dbReference type="EMBL" id="CAF1705928.1"/>
    </source>
</evidence>
<feature type="transmembrane region" description="Helical" evidence="1">
    <location>
        <begin position="12"/>
        <end position="34"/>
    </location>
</feature>
<dbReference type="AlphaFoldDB" id="A0A078IJH7"/>
<dbReference type="EMBL" id="LK032876">
    <property type="protein sequence ID" value="CDY50052.1"/>
    <property type="molecule type" value="Genomic_DNA"/>
</dbReference>
<keyword evidence="4" id="KW-1185">Reference proteome</keyword>
<dbReference type="PaxDb" id="3708-A0A078IJH7"/>
<dbReference type="Proteomes" id="UP000028999">
    <property type="component" value="Unassembled WGS sequence"/>
</dbReference>
<reference evidence="2" key="3">
    <citation type="submission" date="2021-01" db="EMBL/GenBank/DDBJ databases">
        <authorList>
            <consortium name="Genoscope - CEA"/>
            <person name="William W."/>
        </authorList>
    </citation>
    <scope>NUCLEOTIDE SEQUENCE</scope>
</reference>
<keyword evidence="1" id="KW-0472">Membrane</keyword>
<accession>A0A078IJH7</accession>
<dbReference type="SMR" id="A0A078IJH7"/>
<sequence>MMNTIQSPPQIISWILVLIRIILLMAPSIAYRCWNSVSFSVFFFRLRLLFLDPTSVSFCSSFLLLGECGFEVLLSFPFPYHCFILNKIKKI</sequence>
<reference evidence="3" key="2">
    <citation type="submission" date="2014-06" db="EMBL/GenBank/DDBJ databases">
        <authorList>
            <person name="Genoscope - CEA"/>
        </authorList>
    </citation>
    <scope>NUCLEOTIDE SEQUENCE</scope>
</reference>
<proteinExistence type="predicted"/>
<reference evidence="3 4" key="1">
    <citation type="journal article" date="2014" name="Science">
        <title>Plant genetics. Early allopolyploid evolution in the post-Neolithic Brassica napus oilseed genome.</title>
        <authorList>
            <person name="Chalhoub B."/>
            <person name="Denoeud F."/>
            <person name="Liu S."/>
            <person name="Parkin I.A."/>
            <person name="Tang H."/>
            <person name="Wang X."/>
            <person name="Chiquet J."/>
            <person name="Belcram H."/>
            <person name="Tong C."/>
            <person name="Samans B."/>
            <person name="Correa M."/>
            <person name="Da Silva C."/>
            <person name="Just J."/>
            <person name="Falentin C."/>
            <person name="Koh C.S."/>
            <person name="Le Clainche I."/>
            <person name="Bernard M."/>
            <person name="Bento P."/>
            <person name="Noel B."/>
            <person name="Labadie K."/>
            <person name="Alberti A."/>
            <person name="Charles M."/>
            <person name="Arnaud D."/>
            <person name="Guo H."/>
            <person name="Daviaud C."/>
            <person name="Alamery S."/>
            <person name="Jabbari K."/>
            <person name="Zhao M."/>
            <person name="Edger P.P."/>
            <person name="Chelaifa H."/>
            <person name="Tack D."/>
            <person name="Lassalle G."/>
            <person name="Mestiri I."/>
            <person name="Schnel N."/>
            <person name="Le Paslier M.C."/>
            <person name="Fan G."/>
            <person name="Renault V."/>
            <person name="Bayer P.E."/>
            <person name="Golicz A.A."/>
            <person name="Manoli S."/>
            <person name="Lee T.H."/>
            <person name="Thi V.H."/>
            <person name="Chalabi S."/>
            <person name="Hu Q."/>
            <person name="Fan C."/>
            <person name="Tollenaere R."/>
            <person name="Lu Y."/>
            <person name="Battail C."/>
            <person name="Shen J."/>
            <person name="Sidebottom C.H."/>
            <person name="Wang X."/>
            <person name="Canaguier A."/>
            <person name="Chauveau A."/>
            <person name="Berard A."/>
            <person name="Deniot G."/>
            <person name="Guan M."/>
            <person name="Liu Z."/>
            <person name="Sun F."/>
            <person name="Lim Y.P."/>
            <person name="Lyons E."/>
            <person name="Town C.D."/>
            <person name="Bancroft I."/>
            <person name="Wang X."/>
            <person name="Meng J."/>
            <person name="Ma J."/>
            <person name="Pires J.C."/>
            <person name="King G.J."/>
            <person name="Brunel D."/>
            <person name="Delourme R."/>
            <person name="Renard M."/>
            <person name="Aury J.M."/>
            <person name="Adams K.L."/>
            <person name="Batley J."/>
            <person name="Snowdon R.J."/>
            <person name="Tost J."/>
            <person name="Edwards D."/>
            <person name="Zhou Y."/>
            <person name="Hua W."/>
            <person name="Sharpe A.G."/>
            <person name="Paterson A.H."/>
            <person name="Guan C."/>
            <person name="Wincker P."/>
        </authorList>
    </citation>
    <scope>NUCLEOTIDE SEQUENCE [LARGE SCALE GENOMIC DNA]</scope>
    <source>
        <strain evidence="4">cv. Darmor-bzh</strain>
    </source>
</reference>
<protein>
    <submittedName>
        <fullName evidence="2">(rape) hypothetical protein</fullName>
    </submittedName>
    <submittedName>
        <fullName evidence="3">BnaC03g44840D protein</fullName>
    </submittedName>
</protein>
<evidence type="ECO:0000313" key="3">
    <source>
        <dbReference type="EMBL" id="CDY50052.1"/>
    </source>
</evidence>
<keyword evidence="1" id="KW-0812">Transmembrane</keyword>
<dbReference type="EMBL" id="HG994367">
    <property type="protein sequence ID" value="CAF1705928.1"/>
    <property type="molecule type" value="Genomic_DNA"/>
</dbReference>